<evidence type="ECO:0000256" key="3">
    <source>
        <dbReference type="ARBA" id="ARBA00022723"/>
    </source>
</evidence>
<keyword evidence="2" id="KW-0004">4Fe-4S</keyword>
<dbReference type="Pfam" id="PF02589">
    <property type="entry name" value="LUD_dom"/>
    <property type="match status" value="1"/>
</dbReference>
<keyword evidence="7" id="KW-0411">Iron-sulfur</keyword>
<comment type="caution">
    <text evidence="10">The sequence shown here is derived from an EMBL/GenBank/DDBJ whole genome shotgun (WGS) entry which is preliminary data.</text>
</comment>
<keyword evidence="1" id="KW-0813">Transport</keyword>
<dbReference type="InterPro" id="IPR003741">
    <property type="entry name" value="LUD_dom"/>
</dbReference>
<dbReference type="SUPFAM" id="SSF100950">
    <property type="entry name" value="NagB/RpiA/CoA transferase-like"/>
    <property type="match status" value="1"/>
</dbReference>
<protein>
    <submittedName>
        <fullName evidence="10">L-lactate utilization protein LutB, fused to Fe-S oxidoreductase</fullName>
    </submittedName>
</protein>
<evidence type="ECO:0000256" key="1">
    <source>
        <dbReference type="ARBA" id="ARBA00022448"/>
    </source>
</evidence>
<dbReference type="InterPro" id="IPR004452">
    <property type="entry name" value="LutB/LldF"/>
</dbReference>
<dbReference type="AlphaFoldDB" id="A0A3E2BNR8"/>
<name>A0A3E2BNR8_9BACT</name>
<dbReference type="Gene3D" id="3.40.50.10420">
    <property type="entry name" value="NagB/RpiA/CoA transferase-like"/>
    <property type="match status" value="1"/>
</dbReference>
<dbReference type="Pfam" id="PF02754">
    <property type="entry name" value="CCG"/>
    <property type="match status" value="2"/>
</dbReference>
<dbReference type="InterPro" id="IPR037171">
    <property type="entry name" value="NagB/RpiA_transferase-like"/>
</dbReference>
<dbReference type="GO" id="GO:0016491">
    <property type="term" value="F:oxidoreductase activity"/>
    <property type="evidence" value="ECO:0007669"/>
    <property type="project" value="UniProtKB-ARBA"/>
</dbReference>
<evidence type="ECO:0000313" key="10">
    <source>
        <dbReference type="EMBL" id="RFT16379.1"/>
    </source>
</evidence>
<gene>
    <name evidence="10" type="ORF">OP8BY_1557</name>
</gene>
<keyword evidence="3" id="KW-0479">Metal-binding</keyword>
<reference evidence="10 11" key="1">
    <citation type="submission" date="2018-08" db="EMBL/GenBank/DDBJ databases">
        <title>Genome analysis of the thermophilic bacterium of the candidate phylum Aminicenantes from deep subsurface aquifer revealed its physiology and ecological role.</title>
        <authorList>
            <person name="Kadnikov V.V."/>
            <person name="Mardanov A.V."/>
            <person name="Beletsky A.V."/>
            <person name="Karnachuk O.V."/>
            <person name="Ravin N.V."/>
        </authorList>
    </citation>
    <scope>NUCLEOTIDE SEQUENCE [LARGE SCALE GENOMIC DNA]</scope>
    <source>
        <strain evidence="10">BY38</strain>
    </source>
</reference>
<dbReference type="InterPro" id="IPR017896">
    <property type="entry name" value="4Fe4S_Fe-S-bd"/>
</dbReference>
<dbReference type="Gene3D" id="1.10.1060.10">
    <property type="entry name" value="Alpha-helical ferredoxin"/>
    <property type="match status" value="1"/>
</dbReference>
<dbReference type="Pfam" id="PF13183">
    <property type="entry name" value="Fer4_8"/>
    <property type="match status" value="1"/>
</dbReference>
<dbReference type="GO" id="GO:0051539">
    <property type="term" value="F:4 iron, 4 sulfur cluster binding"/>
    <property type="evidence" value="ECO:0007669"/>
    <property type="project" value="UniProtKB-KW"/>
</dbReference>
<dbReference type="InterPro" id="IPR009051">
    <property type="entry name" value="Helical_ferredxn"/>
</dbReference>
<dbReference type="PROSITE" id="PS51379">
    <property type="entry name" value="4FE4S_FER_2"/>
    <property type="match status" value="1"/>
</dbReference>
<dbReference type="InterPro" id="IPR024185">
    <property type="entry name" value="FTHF_cligase-like_sf"/>
</dbReference>
<dbReference type="PROSITE" id="PS00198">
    <property type="entry name" value="4FE4S_FER_1"/>
    <property type="match status" value="1"/>
</dbReference>
<organism evidence="10 11">
    <name type="scientific">Candidatus Saccharicenans subterraneus</name>
    <dbReference type="NCBI Taxonomy" id="2508984"/>
    <lineage>
        <taxon>Bacteria</taxon>
        <taxon>Candidatus Aminicenantota</taxon>
        <taxon>Candidatus Aminicenantia</taxon>
        <taxon>Candidatus Aminicenantales</taxon>
        <taxon>Candidatus Saccharicenantaceae</taxon>
        <taxon>Candidatus Saccharicenans</taxon>
    </lineage>
</organism>
<dbReference type="PANTHER" id="PTHR47153:SF2">
    <property type="entry name" value="LACTATE UTILIZATION PROTEIN B"/>
    <property type="match status" value="1"/>
</dbReference>
<dbReference type="SUPFAM" id="SSF46548">
    <property type="entry name" value="alpha-helical ferredoxin"/>
    <property type="match status" value="1"/>
</dbReference>
<evidence type="ECO:0000313" key="11">
    <source>
        <dbReference type="Proteomes" id="UP000257323"/>
    </source>
</evidence>
<dbReference type="GO" id="GO:0046872">
    <property type="term" value="F:metal ion binding"/>
    <property type="evidence" value="ECO:0007669"/>
    <property type="project" value="UniProtKB-KW"/>
</dbReference>
<dbReference type="EMBL" id="QUAH01000003">
    <property type="protein sequence ID" value="RFT16379.1"/>
    <property type="molecule type" value="Genomic_DNA"/>
</dbReference>
<feature type="domain" description="4Fe-4S ferredoxin-type" evidence="9">
    <location>
        <begin position="285"/>
        <end position="315"/>
    </location>
</feature>
<evidence type="ECO:0000256" key="5">
    <source>
        <dbReference type="ARBA" id="ARBA00022982"/>
    </source>
</evidence>
<keyword evidence="5" id="KW-0249">Electron transport</keyword>
<accession>A0A3E2BNR8</accession>
<evidence type="ECO:0000256" key="2">
    <source>
        <dbReference type="ARBA" id="ARBA00022485"/>
    </source>
</evidence>
<keyword evidence="4" id="KW-0677">Repeat</keyword>
<evidence type="ECO:0000256" key="8">
    <source>
        <dbReference type="SAM" id="MobiDB-lite"/>
    </source>
</evidence>
<dbReference type="Proteomes" id="UP000257323">
    <property type="component" value="Unassembled WGS sequence"/>
</dbReference>
<sequence length="778" mass="86509">MKKKRTEKISPELTKTLQEFSRSWSGKRQKAFAGLDFEALRGELARIKEAAVEQSEELLDKFMTRAAARGSYVHFAADSKQANEIIYRVLKERGVKVLVKGKSMVSEETGLNEYLAKRGVEARETDLGEWIIQLAGEAPTHMVMPAIHLNRGQVAGVFRERLGEEVPEDVSRLVKVARRHVRRKILEAGAGLSGANALLAEEGAVLLVTNEGNGRLVTSVPPVHIVLASREKVLPSLREAMKLLRVLTRNATGQEISSYVSVIAGPPREEQHIVIVDNGRSRMRRDFEFREVLKCIKCSACLNVCPVYQMVGGQEFSYVYMGGIGSLLTAWVHGLRESEELASYCLSCHRCDEVCSTRIPIAGLVRKLREKIVREKGGKLWKKAAFGAVLARPQVERKIFALGRAARPLISREGRVRVPVGVGVGVLRRLEKFPAPAEKSFTALLAEEREKEREREEEKDIARKMEDEGDREGEKERVTENKIEKKKISESTSHKKYKSEKGKKEKLPGAGKKVAIFPGCLIENFFPEVGLAAYKLLRRHGYEVEVPFDGCCGFPAANSGFAEEARKEFGRVAERLIGGDYYRIVTLCPTCTAMLREIGPGLRADIMLDEKKAEVFKGRVRTLVAFVAEEGLEIGPKPDYLKYEGEPESESGIKIDAGEVESSGEAVEGKHRIRITYHDSCHHKYVLKESQLSRRLLREAGCELVEMENSDVCCGFAGVFSVERAAVSEELLRQKIEAIEKAGAGVVVMDCPGCLLQIKGGLLAGKKRVQVKHSAELL</sequence>
<dbReference type="InterPro" id="IPR017900">
    <property type="entry name" value="4Fe4S_Fe_S_CS"/>
</dbReference>
<dbReference type="InterPro" id="IPR004017">
    <property type="entry name" value="Cys_rich_dom"/>
</dbReference>
<dbReference type="PANTHER" id="PTHR47153">
    <property type="entry name" value="LACTATE UTILIZATION PROTEIN B"/>
    <property type="match status" value="1"/>
</dbReference>
<dbReference type="GO" id="GO:0006089">
    <property type="term" value="P:lactate metabolic process"/>
    <property type="evidence" value="ECO:0007669"/>
    <property type="project" value="InterPro"/>
</dbReference>
<evidence type="ECO:0000259" key="9">
    <source>
        <dbReference type="PROSITE" id="PS51379"/>
    </source>
</evidence>
<evidence type="ECO:0000256" key="6">
    <source>
        <dbReference type="ARBA" id="ARBA00023004"/>
    </source>
</evidence>
<proteinExistence type="predicted"/>
<evidence type="ECO:0000256" key="7">
    <source>
        <dbReference type="ARBA" id="ARBA00023014"/>
    </source>
</evidence>
<evidence type="ECO:0000256" key="4">
    <source>
        <dbReference type="ARBA" id="ARBA00022737"/>
    </source>
</evidence>
<feature type="region of interest" description="Disordered" evidence="8">
    <location>
        <begin position="448"/>
        <end position="504"/>
    </location>
</feature>
<keyword evidence="6" id="KW-0408">Iron</keyword>